<proteinExistence type="predicted"/>
<evidence type="ECO:0000313" key="2">
    <source>
        <dbReference type="Proteomes" id="UP001208570"/>
    </source>
</evidence>
<sequence length="53" mass="6294">MKLLVKRKHTDILWTAETHCQYNRDFLGRYFSCRDFPDSEFRNVEEDGAPSLG</sequence>
<dbReference type="EMBL" id="JAODUP010001519">
    <property type="protein sequence ID" value="KAK2139995.1"/>
    <property type="molecule type" value="Genomic_DNA"/>
</dbReference>
<gene>
    <name evidence="1" type="ORF">LSH36_1520g00018</name>
</gene>
<keyword evidence="2" id="KW-1185">Reference proteome</keyword>
<evidence type="ECO:0000313" key="1">
    <source>
        <dbReference type="EMBL" id="KAK2139995.1"/>
    </source>
</evidence>
<dbReference type="AlphaFoldDB" id="A0AAD9ITI3"/>
<protein>
    <submittedName>
        <fullName evidence="1">Uncharacterized protein</fullName>
    </submittedName>
</protein>
<name>A0AAD9ITI3_9ANNE</name>
<accession>A0AAD9ITI3</accession>
<comment type="caution">
    <text evidence="1">The sequence shown here is derived from an EMBL/GenBank/DDBJ whole genome shotgun (WGS) entry which is preliminary data.</text>
</comment>
<dbReference type="Proteomes" id="UP001208570">
    <property type="component" value="Unassembled WGS sequence"/>
</dbReference>
<reference evidence="1" key="1">
    <citation type="journal article" date="2023" name="Mol. Biol. Evol.">
        <title>Third-Generation Sequencing Reveals the Adaptive Role of the Epigenome in Three Deep-Sea Polychaetes.</title>
        <authorList>
            <person name="Perez M."/>
            <person name="Aroh O."/>
            <person name="Sun Y."/>
            <person name="Lan Y."/>
            <person name="Juniper S.K."/>
            <person name="Young C.R."/>
            <person name="Angers B."/>
            <person name="Qian P.Y."/>
        </authorList>
    </citation>
    <scope>NUCLEOTIDE SEQUENCE</scope>
    <source>
        <strain evidence="1">P08H-3</strain>
    </source>
</reference>
<organism evidence="1 2">
    <name type="scientific">Paralvinella palmiformis</name>
    <dbReference type="NCBI Taxonomy" id="53620"/>
    <lineage>
        <taxon>Eukaryota</taxon>
        <taxon>Metazoa</taxon>
        <taxon>Spiralia</taxon>
        <taxon>Lophotrochozoa</taxon>
        <taxon>Annelida</taxon>
        <taxon>Polychaeta</taxon>
        <taxon>Sedentaria</taxon>
        <taxon>Canalipalpata</taxon>
        <taxon>Terebellida</taxon>
        <taxon>Terebelliformia</taxon>
        <taxon>Alvinellidae</taxon>
        <taxon>Paralvinella</taxon>
    </lineage>
</organism>